<dbReference type="SUPFAM" id="SSF56112">
    <property type="entry name" value="Protein kinase-like (PK-like)"/>
    <property type="match status" value="1"/>
</dbReference>
<feature type="non-terminal residue" evidence="2">
    <location>
        <position position="260"/>
    </location>
</feature>
<dbReference type="InterPro" id="IPR000719">
    <property type="entry name" value="Prot_kinase_dom"/>
</dbReference>
<dbReference type="InterPro" id="IPR011009">
    <property type="entry name" value="Kinase-like_dom_sf"/>
</dbReference>
<gene>
    <name evidence="2" type="ORF">KCU76_g11436</name>
</gene>
<sequence length="260" mass="29370">MVSILDTISPSIQQQTCSCNGESILDQCHFLSPPERANEHGHYKCMVEYSGKVYLITWRGSINYPDITEFPNDAEYRHEEIVFQPAKQEIWSSSKLVDFGADAVLRCSHKGPRPIIKLAHPGDEFRLRIQHEFEFMKAMASVETALPVPKIDQQPLSDEQGIFGYRLQLLNKLEQDELGRRLSDVKDAIECLHRAGFSHGDLNPSNVMKDNQGNIVLIDFGCAGMIGKESSKSVPTWVYPGLLVTTDTDWKSLERFTIGK</sequence>
<evidence type="ECO:0000259" key="1">
    <source>
        <dbReference type="PROSITE" id="PS50011"/>
    </source>
</evidence>
<protein>
    <recommendedName>
        <fullName evidence="1">Protein kinase domain-containing protein</fullName>
    </recommendedName>
</protein>
<organism evidence="2 3">
    <name type="scientific">Aureobasidium melanogenum</name>
    <name type="common">Aureobasidium pullulans var. melanogenum</name>
    <dbReference type="NCBI Taxonomy" id="46634"/>
    <lineage>
        <taxon>Eukaryota</taxon>
        <taxon>Fungi</taxon>
        <taxon>Dikarya</taxon>
        <taxon>Ascomycota</taxon>
        <taxon>Pezizomycotina</taxon>
        <taxon>Dothideomycetes</taxon>
        <taxon>Dothideomycetidae</taxon>
        <taxon>Dothideales</taxon>
        <taxon>Saccotheciaceae</taxon>
        <taxon>Aureobasidium</taxon>
    </lineage>
</organism>
<dbReference type="GO" id="GO:0004672">
    <property type="term" value="F:protein kinase activity"/>
    <property type="evidence" value="ECO:0007669"/>
    <property type="project" value="InterPro"/>
</dbReference>
<name>A0A9P8ED17_AURME</name>
<evidence type="ECO:0000313" key="2">
    <source>
        <dbReference type="EMBL" id="KAG9685825.1"/>
    </source>
</evidence>
<dbReference type="AlphaFoldDB" id="A0A9P8ED17"/>
<dbReference type="OrthoDB" id="4062651at2759"/>
<accession>A0A9P8ED17</accession>
<proteinExistence type="predicted"/>
<dbReference type="Gene3D" id="1.10.510.10">
    <property type="entry name" value="Transferase(Phosphotransferase) domain 1"/>
    <property type="match status" value="1"/>
</dbReference>
<dbReference type="Pfam" id="PF00069">
    <property type="entry name" value="Pkinase"/>
    <property type="match status" value="1"/>
</dbReference>
<evidence type="ECO:0000313" key="3">
    <source>
        <dbReference type="Proteomes" id="UP000779574"/>
    </source>
</evidence>
<comment type="caution">
    <text evidence="2">The sequence shown here is derived from an EMBL/GenBank/DDBJ whole genome shotgun (WGS) entry which is preliminary data.</text>
</comment>
<dbReference type="EMBL" id="JAHFXF010000549">
    <property type="protein sequence ID" value="KAG9685825.1"/>
    <property type="molecule type" value="Genomic_DNA"/>
</dbReference>
<dbReference type="GO" id="GO:0005524">
    <property type="term" value="F:ATP binding"/>
    <property type="evidence" value="ECO:0007669"/>
    <property type="project" value="InterPro"/>
</dbReference>
<dbReference type="PROSITE" id="PS50011">
    <property type="entry name" value="PROTEIN_KINASE_DOM"/>
    <property type="match status" value="1"/>
</dbReference>
<reference evidence="2" key="1">
    <citation type="journal article" date="2021" name="J Fungi (Basel)">
        <title>Virulence traits and population genomics of the black yeast Aureobasidium melanogenum.</title>
        <authorList>
            <person name="Cernosa A."/>
            <person name="Sun X."/>
            <person name="Gostincar C."/>
            <person name="Fang C."/>
            <person name="Gunde-Cimerman N."/>
            <person name="Song Z."/>
        </authorList>
    </citation>
    <scope>NUCLEOTIDE SEQUENCE</scope>
    <source>
        <strain evidence="2">EXF-9911</strain>
    </source>
</reference>
<reference evidence="2" key="2">
    <citation type="submission" date="2021-08" db="EMBL/GenBank/DDBJ databases">
        <authorList>
            <person name="Gostincar C."/>
            <person name="Sun X."/>
            <person name="Song Z."/>
            <person name="Gunde-Cimerman N."/>
        </authorList>
    </citation>
    <scope>NUCLEOTIDE SEQUENCE</scope>
    <source>
        <strain evidence="2">EXF-9911</strain>
    </source>
</reference>
<dbReference type="Proteomes" id="UP000779574">
    <property type="component" value="Unassembled WGS sequence"/>
</dbReference>
<feature type="domain" description="Protein kinase" evidence="1">
    <location>
        <begin position="1"/>
        <end position="260"/>
    </location>
</feature>